<keyword evidence="1" id="KW-0472">Membrane</keyword>
<feature type="transmembrane region" description="Helical" evidence="1">
    <location>
        <begin position="6"/>
        <end position="26"/>
    </location>
</feature>
<gene>
    <name evidence="2" type="ORF">BJX63DRAFT_411435</name>
</gene>
<feature type="non-terminal residue" evidence="2">
    <location>
        <position position="1"/>
    </location>
</feature>
<name>A0ABR4GWU6_9EURO</name>
<organism evidence="2 3">
    <name type="scientific">Aspergillus granulosus</name>
    <dbReference type="NCBI Taxonomy" id="176169"/>
    <lineage>
        <taxon>Eukaryota</taxon>
        <taxon>Fungi</taxon>
        <taxon>Dikarya</taxon>
        <taxon>Ascomycota</taxon>
        <taxon>Pezizomycotina</taxon>
        <taxon>Eurotiomycetes</taxon>
        <taxon>Eurotiomycetidae</taxon>
        <taxon>Eurotiales</taxon>
        <taxon>Aspergillaceae</taxon>
        <taxon>Aspergillus</taxon>
        <taxon>Aspergillus subgen. Nidulantes</taxon>
    </lineage>
</organism>
<keyword evidence="1" id="KW-0812">Transmembrane</keyword>
<evidence type="ECO:0000313" key="3">
    <source>
        <dbReference type="Proteomes" id="UP001610334"/>
    </source>
</evidence>
<keyword evidence="1" id="KW-1133">Transmembrane helix</keyword>
<dbReference type="EMBL" id="JBFXLT010000134">
    <property type="protein sequence ID" value="KAL2807666.1"/>
    <property type="molecule type" value="Genomic_DNA"/>
</dbReference>
<accession>A0ABR4GWU6</accession>
<evidence type="ECO:0000256" key="1">
    <source>
        <dbReference type="SAM" id="Phobius"/>
    </source>
</evidence>
<dbReference type="Proteomes" id="UP001610334">
    <property type="component" value="Unassembled WGS sequence"/>
</dbReference>
<feature type="transmembrane region" description="Helical" evidence="1">
    <location>
        <begin position="47"/>
        <end position="66"/>
    </location>
</feature>
<sequence>LITRAAWVLIGGGMMLGSCTLVSWIIEGCLGLRWRDGRARGKRTERALIGGAADIALFFATCPSMRELANRLPVSNGYIC</sequence>
<proteinExistence type="predicted"/>
<evidence type="ECO:0000313" key="2">
    <source>
        <dbReference type="EMBL" id="KAL2807666.1"/>
    </source>
</evidence>
<protein>
    <submittedName>
        <fullName evidence="2">Uncharacterized protein</fullName>
    </submittedName>
</protein>
<reference evidence="2 3" key="1">
    <citation type="submission" date="2024-07" db="EMBL/GenBank/DDBJ databases">
        <title>Section-level genome sequencing and comparative genomics of Aspergillus sections Usti and Cavernicolus.</title>
        <authorList>
            <consortium name="Lawrence Berkeley National Laboratory"/>
            <person name="Nybo J.L."/>
            <person name="Vesth T.C."/>
            <person name="Theobald S."/>
            <person name="Frisvad J.C."/>
            <person name="Larsen T.O."/>
            <person name="Kjaerboelling I."/>
            <person name="Rothschild-Mancinelli K."/>
            <person name="Lyhne E.K."/>
            <person name="Kogle M.E."/>
            <person name="Barry K."/>
            <person name="Clum A."/>
            <person name="Na H."/>
            <person name="Ledsgaard L."/>
            <person name="Lin J."/>
            <person name="Lipzen A."/>
            <person name="Kuo A."/>
            <person name="Riley R."/>
            <person name="Mondo S."/>
            <person name="Labutti K."/>
            <person name="Haridas S."/>
            <person name="Pangalinan J."/>
            <person name="Salamov A.A."/>
            <person name="Simmons B.A."/>
            <person name="Magnuson J.K."/>
            <person name="Chen J."/>
            <person name="Drula E."/>
            <person name="Henrissat B."/>
            <person name="Wiebenga A."/>
            <person name="Lubbers R.J."/>
            <person name="Gomes A.C."/>
            <person name="Makela M.R."/>
            <person name="Stajich J."/>
            <person name="Grigoriev I.V."/>
            <person name="Mortensen U.H."/>
            <person name="De Vries R.P."/>
            <person name="Baker S.E."/>
            <person name="Andersen M.R."/>
        </authorList>
    </citation>
    <scope>NUCLEOTIDE SEQUENCE [LARGE SCALE GENOMIC DNA]</scope>
    <source>
        <strain evidence="2 3">CBS 588.65</strain>
    </source>
</reference>
<keyword evidence="3" id="KW-1185">Reference proteome</keyword>
<comment type="caution">
    <text evidence="2">The sequence shown here is derived from an EMBL/GenBank/DDBJ whole genome shotgun (WGS) entry which is preliminary data.</text>
</comment>